<comment type="function">
    <text evidence="7">May play the central regulatory role in sporulation. It may be an element of the effector pathway responsible for the activation of sporulation genes in response to nutritional stress. Spo0A may act in concert with spo0H (a sigma factor) to control the expression of some genes that are critical to the sporulation process.</text>
</comment>
<dbReference type="GO" id="GO:0005829">
    <property type="term" value="C:cytosol"/>
    <property type="evidence" value="ECO:0007669"/>
    <property type="project" value="TreeGrafter"/>
</dbReference>
<dbReference type="GO" id="GO:0000976">
    <property type="term" value="F:transcription cis-regulatory region binding"/>
    <property type="evidence" value="ECO:0007669"/>
    <property type="project" value="TreeGrafter"/>
</dbReference>
<keyword evidence="3" id="KW-0902">Two-component regulatory system</keyword>
<keyword evidence="6" id="KW-0804">Transcription</keyword>
<dbReference type="SMART" id="SM00448">
    <property type="entry name" value="REC"/>
    <property type="match status" value="1"/>
</dbReference>
<dbReference type="CDD" id="cd00383">
    <property type="entry name" value="trans_reg_C"/>
    <property type="match status" value="1"/>
</dbReference>
<evidence type="ECO:0000256" key="2">
    <source>
        <dbReference type="ARBA" id="ARBA00022553"/>
    </source>
</evidence>
<evidence type="ECO:0000256" key="3">
    <source>
        <dbReference type="ARBA" id="ARBA00023012"/>
    </source>
</evidence>
<dbReference type="InterPro" id="IPR011006">
    <property type="entry name" value="CheY-like_superfamily"/>
</dbReference>
<name>A0A9D2ACN2_9FIRM</name>
<proteinExistence type="predicted"/>
<reference evidence="12" key="2">
    <citation type="submission" date="2021-04" db="EMBL/GenBank/DDBJ databases">
        <authorList>
            <person name="Gilroy R."/>
        </authorList>
    </citation>
    <scope>NUCLEOTIDE SEQUENCE</scope>
    <source>
        <strain evidence="12">2239</strain>
    </source>
</reference>
<dbReference type="PANTHER" id="PTHR48111">
    <property type="entry name" value="REGULATOR OF RPOS"/>
    <property type="match status" value="1"/>
</dbReference>
<gene>
    <name evidence="12" type="ORF">H9865_00685</name>
</gene>
<evidence type="ECO:0000256" key="6">
    <source>
        <dbReference type="ARBA" id="ARBA00023163"/>
    </source>
</evidence>
<dbReference type="InterPro" id="IPR036388">
    <property type="entry name" value="WH-like_DNA-bd_sf"/>
</dbReference>
<dbReference type="CDD" id="cd17574">
    <property type="entry name" value="REC_OmpR"/>
    <property type="match status" value="1"/>
</dbReference>
<keyword evidence="5 9" id="KW-0238">DNA-binding</keyword>
<dbReference type="GO" id="GO:0000156">
    <property type="term" value="F:phosphorelay response regulator activity"/>
    <property type="evidence" value="ECO:0007669"/>
    <property type="project" value="TreeGrafter"/>
</dbReference>
<dbReference type="Pfam" id="PF00486">
    <property type="entry name" value="Trans_reg_C"/>
    <property type="match status" value="1"/>
</dbReference>
<evidence type="ECO:0000256" key="7">
    <source>
        <dbReference type="ARBA" id="ARBA00024867"/>
    </source>
</evidence>
<dbReference type="Gene3D" id="3.40.50.2300">
    <property type="match status" value="1"/>
</dbReference>
<dbReference type="GO" id="GO:0006355">
    <property type="term" value="P:regulation of DNA-templated transcription"/>
    <property type="evidence" value="ECO:0007669"/>
    <property type="project" value="InterPro"/>
</dbReference>
<keyword evidence="4" id="KW-0805">Transcription regulation</keyword>
<dbReference type="PROSITE" id="PS50110">
    <property type="entry name" value="RESPONSE_REGULATORY"/>
    <property type="match status" value="1"/>
</dbReference>
<dbReference type="EMBL" id="DXFW01000002">
    <property type="protein sequence ID" value="HIX04616.1"/>
    <property type="molecule type" value="Genomic_DNA"/>
</dbReference>
<dbReference type="PROSITE" id="PS51755">
    <property type="entry name" value="OMPR_PHOB"/>
    <property type="match status" value="1"/>
</dbReference>
<dbReference type="Gene3D" id="6.10.250.690">
    <property type="match status" value="1"/>
</dbReference>
<feature type="modified residue" description="4-aspartylphosphate" evidence="8">
    <location>
        <position position="54"/>
    </location>
</feature>
<evidence type="ECO:0000256" key="9">
    <source>
        <dbReference type="PROSITE-ProRule" id="PRU01091"/>
    </source>
</evidence>
<evidence type="ECO:0000259" key="10">
    <source>
        <dbReference type="PROSITE" id="PS50110"/>
    </source>
</evidence>
<dbReference type="AlphaFoldDB" id="A0A9D2ACN2"/>
<dbReference type="FunFam" id="1.10.10.10:FF:000018">
    <property type="entry name" value="DNA-binding response regulator ResD"/>
    <property type="match status" value="1"/>
</dbReference>
<evidence type="ECO:0000313" key="13">
    <source>
        <dbReference type="Proteomes" id="UP000824193"/>
    </source>
</evidence>
<sequence length="232" mass="26148">MEPLCILVADDDTDIVNAVRLYLEKEGFTVFGAANGLEALDILEKETIHLILMDVMMPRLDGFSAIMRIRQKRNLPILVMSAKTEDSDKVLGLSIGADDYITKPFSAIELVARVKSHLRRYLELGGAGAGGSVRRVGRLEYDFDAHSLLADGAPVKLTPTETRIMELFMKNPGRIFSAEEIYARVWNEAAAYAPENTVMVHIRRIREKIELNPKEPEYLKVVWGLGYRLEKK</sequence>
<comment type="caution">
    <text evidence="12">The sequence shown here is derived from an EMBL/GenBank/DDBJ whole genome shotgun (WGS) entry which is preliminary data.</text>
</comment>
<feature type="DNA-binding region" description="OmpR/PhoB-type" evidence="9">
    <location>
        <begin position="131"/>
        <end position="231"/>
    </location>
</feature>
<evidence type="ECO:0000256" key="1">
    <source>
        <dbReference type="ARBA" id="ARBA00018672"/>
    </source>
</evidence>
<keyword evidence="2 8" id="KW-0597">Phosphoprotein</keyword>
<dbReference type="InterPro" id="IPR001789">
    <property type="entry name" value="Sig_transdc_resp-reg_receiver"/>
</dbReference>
<dbReference type="SMART" id="SM00862">
    <property type="entry name" value="Trans_reg_C"/>
    <property type="match status" value="1"/>
</dbReference>
<evidence type="ECO:0000259" key="11">
    <source>
        <dbReference type="PROSITE" id="PS51755"/>
    </source>
</evidence>
<dbReference type="InterPro" id="IPR039420">
    <property type="entry name" value="WalR-like"/>
</dbReference>
<evidence type="ECO:0000256" key="8">
    <source>
        <dbReference type="PROSITE-ProRule" id="PRU00169"/>
    </source>
</evidence>
<accession>A0A9D2ACN2</accession>
<dbReference type="PANTHER" id="PTHR48111:SF2">
    <property type="entry name" value="RESPONSE REGULATOR SAER"/>
    <property type="match status" value="1"/>
</dbReference>
<dbReference type="InterPro" id="IPR001867">
    <property type="entry name" value="OmpR/PhoB-type_DNA-bd"/>
</dbReference>
<protein>
    <recommendedName>
        <fullName evidence="1">Stage 0 sporulation protein A homolog</fullName>
    </recommendedName>
</protein>
<evidence type="ECO:0000313" key="12">
    <source>
        <dbReference type="EMBL" id="HIX04616.1"/>
    </source>
</evidence>
<dbReference type="Pfam" id="PF00072">
    <property type="entry name" value="Response_reg"/>
    <property type="match status" value="1"/>
</dbReference>
<organism evidence="12 13">
    <name type="scientific">Candidatus Allofournierella pullicola</name>
    <dbReference type="NCBI Taxonomy" id="2838596"/>
    <lineage>
        <taxon>Bacteria</taxon>
        <taxon>Bacillati</taxon>
        <taxon>Bacillota</taxon>
        <taxon>Clostridia</taxon>
        <taxon>Eubacteriales</taxon>
        <taxon>Oscillospiraceae</taxon>
        <taxon>Allofournierella</taxon>
    </lineage>
</organism>
<evidence type="ECO:0000256" key="5">
    <source>
        <dbReference type="ARBA" id="ARBA00023125"/>
    </source>
</evidence>
<reference evidence="12" key="1">
    <citation type="journal article" date="2021" name="PeerJ">
        <title>Extensive microbial diversity within the chicken gut microbiome revealed by metagenomics and culture.</title>
        <authorList>
            <person name="Gilroy R."/>
            <person name="Ravi A."/>
            <person name="Getino M."/>
            <person name="Pursley I."/>
            <person name="Horton D.L."/>
            <person name="Alikhan N.F."/>
            <person name="Baker D."/>
            <person name="Gharbi K."/>
            <person name="Hall N."/>
            <person name="Watson M."/>
            <person name="Adriaenssens E.M."/>
            <person name="Foster-Nyarko E."/>
            <person name="Jarju S."/>
            <person name="Secka A."/>
            <person name="Antonio M."/>
            <person name="Oren A."/>
            <person name="Chaudhuri R.R."/>
            <person name="La Ragione R."/>
            <person name="Hildebrand F."/>
            <person name="Pallen M.J."/>
        </authorList>
    </citation>
    <scope>NUCLEOTIDE SEQUENCE</scope>
    <source>
        <strain evidence="12">2239</strain>
    </source>
</reference>
<dbReference type="GO" id="GO:0032993">
    <property type="term" value="C:protein-DNA complex"/>
    <property type="evidence" value="ECO:0007669"/>
    <property type="project" value="TreeGrafter"/>
</dbReference>
<dbReference type="SUPFAM" id="SSF52172">
    <property type="entry name" value="CheY-like"/>
    <property type="match status" value="1"/>
</dbReference>
<dbReference type="Proteomes" id="UP000824193">
    <property type="component" value="Unassembled WGS sequence"/>
</dbReference>
<feature type="domain" description="Response regulatory" evidence="10">
    <location>
        <begin position="5"/>
        <end position="118"/>
    </location>
</feature>
<dbReference type="Gene3D" id="1.10.10.10">
    <property type="entry name" value="Winged helix-like DNA-binding domain superfamily/Winged helix DNA-binding domain"/>
    <property type="match status" value="1"/>
</dbReference>
<evidence type="ECO:0000256" key="4">
    <source>
        <dbReference type="ARBA" id="ARBA00023015"/>
    </source>
</evidence>
<feature type="domain" description="OmpR/PhoB-type" evidence="11">
    <location>
        <begin position="131"/>
        <end position="231"/>
    </location>
</feature>